<evidence type="ECO:0000256" key="3">
    <source>
        <dbReference type="ARBA" id="ARBA00022737"/>
    </source>
</evidence>
<sequence length="472" mass="54636">MSYFNRKLQKRRKKFKKRSSKESTIRKRHEITINISRMKREANLLKRRNPRNTTEIEITNEEILKHISRLDLYLDWLQGNDQEKQYQSLQYLRVLLSLEENVPIREIISGGFIPLLASFLQKDNPSFKFEATWCLSNIAADTHENTHAVVKSGVVTNFIRLLLSEIEELRNQYLKISLLKIFKNQNYYFHKKKAVLKSAIFTQYCAPVIHCYISDGPLVNIKAIVSAKIPQSIVKCIMREPFSIKIAALRVIGNIVSGNEQNSNSLLKEGLLTILDNLIYCGSSLIRKEICWIISNICGGSIKNNAMVIDQGFDKLMIEILNQGSFGSQIEAAWAISNMVIKSDLKHLQKLITLNVIKSLCDSLYLNETLVAINVLEALEKILRIGNYFAEMENQNYNKYIHIIEEFGGYDIIEKLCNNENKILVERAVYITNNYFDSILDDEIPFNSLDQSTSQERVKNQEQFYEEMTYNF</sequence>
<keyword evidence="4 5" id="KW-0653">Protein transport</keyword>
<keyword evidence="3" id="KW-0677">Repeat</keyword>
<keyword evidence="2 5" id="KW-0813">Transport</keyword>
<organism evidence="8 9">
    <name type="scientific">Anaeramoeba flamelloides</name>
    <dbReference type="NCBI Taxonomy" id="1746091"/>
    <lineage>
        <taxon>Eukaryota</taxon>
        <taxon>Metamonada</taxon>
        <taxon>Anaeramoebidae</taxon>
        <taxon>Anaeramoeba</taxon>
    </lineage>
</organism>
<dbReference type="PROSITE" id="PS51214">
    <property type="entry name" value="IBB"/>
    <property type="match status" value="1"/>
</dbReference>
<evidence type="ECO:0000256" key="4">
    <source>
        <dbReference type="ARBA" id="ARBA00022927"/>
    </source>
</evidence>
<evidence type="ECO:0000259" key="7">
    <source>
        <dbReference type="PROSITE" id="PS51214"/>
    </source>
</evidence>
<evidence type="ECO:0000256" key="6">
    <source>
        <dbReference type="SAM" id="MobiDB-lite"/>
    </source>
</evidence>
<dbReference type="InterPro" id="IPR002652">
    <property type="entry name" value="Importin-a_IBB"/>
</dbReference>
<dbReference type="InterPro" id="IPR016024">
    <property type="entry name" value="ARM-type_fold"/>
</dbReference>
<proteinExistence type="inferred from homology"/>
<feature type="compositionally biased region" description="Basic residues" evidence="6">
    <location>
        <begin position="7"/>
        <end position="19"/>
    </location>
</feature>
<evidence type="ECO:0000256" key="2">
    <source>
        <dbReference type="ARBA" id="ARBA00022448"/>
    </source>
</evidence>
<keyword evidence="9" id="KW-1185">Reference proteome</keyword>
<protein>
    <recommendedName>
        <fullName evidence="5">Importin subunit alpha</fullName>
    </recommendedName>
</protein>
<dbReference type="Pfam" id="PF01749">
    <property type="entry name" value="IBB"/>
    <property type="match status" value="1"/>
</dbReference>
<dbReference type="Pfam" id="PF00514">
    <property type="entry name" value="Arm"/>
    <property type="match status" value="1"/>
</dbReference>
<feature type="domain" description="IBB" evidence="7">
    <location>
        <begin position="1"/>
        <end position="57"/>
    </location>
</feature>
<accession>A0ABQ8XRA7</accession>
<dbReference type="Pfam" id="PF16186">
    <property type="entry name" value="Arm_3"/>
    <property type="match status" value="1"/>
</dbReference>
<dbReference type="InterPro" id="IPR024931">
    <property type="entry name" value="Importin_alpha"/>
</dbReference>
<evidence type="ECO:0000313" key="8">
    <source>
        <dbReference type="EMBL" id="KAJ6235151.1"/>
    </source>
</evidence>
<dbReference type="SUPFAM" id="SSF48371">
    <property type="entry name" value="ARM repeat"/>
    <property type="match status" value="1"/>
</dbReference>
<evidence type="ECO:0000256" key="1">
    <source>
        <dbReference type="ARBA" id="ARBA00010394"/>
    </source>
</evidence>
<dbReference type="PANTHER" id="PTHR23316">
    <property type="entry name" value="IMPORTIN ALPHA"/>
    <property type="match status" value="1"/>
</dbReference>
<reference evidence="8" key="1">
    <citation type="submission" date="2022-08" db="EMBL/GenBank/DDBJ databases">
        <title>Novel sulfate-reducing endosymbionts in the free-living metamonad Anaeramoeba.</title>
        <authorList>
            <person name="Jerlstrom-Hultqvist J."/>
            <person name="Cepicka I."/>
            <person name="Gallot-Lavallee L."/>
            <person name="Salas-Leiva D."/>
            <person name="Curtis B.A."/>
            <person name="Zahonova K."/>
            <person name="Pipaliya S."/>
            <person name="Dacks J."/>
            <person name="Roger A.J."/>
        </authorList>
    </citation>
    <scope>NUCLEOTIDE SEQUENCE</scope>
    <source>
        <strain evidence="8">Schooner1</strain>
    </source>
</reference>
<gene>
    <name evidence="8" type="ORF">M0813_03835</name>
</gene>
<dbReference type="SMART" id="SM00185">
    <property type="entry name" value="ARM"/>
    <property type="match status" value="4"/>
</dbReference>
<evidence type="ECO:0000256" key="5">
    <source>
        <dbReference type="PIRNR" id="PIRNR005673"/>
    </source>
</evidence>
<dbReference type="InterPro" id="IPR011989">
    <property type="entry name" value="ARM-like"/>
</dbReference>
<comment type="similarity">
    <text evidence="1 5">Belongs to the importin alpha family.</text>
</comment>
<name>A0ABQ8XRA7_9EUKA</name>
<dbReference type="Gene3D" id="1.25.10.10">
    <property type="entry name" value="Leucine-rich Repeat Variant"/>
    <property type="match status" value="2"/>
</dbReference>
<evidence type="ECO:0000313" key="9">
    <source>
        <dbReference type="Proteomes" id="UP001150062"/>
    </source>
</evidence>
<dbReference type="EMBL" id="JAOAOG010000264">
    <property type="protein sequence ID" value="KAJ6235151.1"/>
    <property type="molecule type" value="Genomic_DNA"/>
</dbReference>
<dbReference type="InterPro" id="IPR032413">
    <property type="entry name" value="Arm_3"/>
</dbReference>
<dbReference type="InterPro" id="IPR000225">
    <property type="entry name" value="Armadillo"/>
</dbReference>
<comment type="caution">
    <text evidence="8">The sequence shown here is derived from an EMBL/GenBank/DDBJ whole genome shotgun (WGS) entry which is preliminary data.</text>
</comment>
<feature type="region of interest" description="Disordered" evidence="6">
    <location>
        <begin position="1"/>
        <end position="24"/>
    </location>
</feature>
<dbReference type="PIRSF" id="PIRSF005673">
    <property type="entry name" value="Importin_alpha"/>
    <property type="match status" value="1"/>
</dbReference>
<dbReference type="Proteomes" id="UP001150062">
    <property type="component" value="Unassembled WGS sequence"/>
</dbReference>